<gene>
    <name evidence="3" type="ORF">AVEN_221799_1</name>
    <name evidence="2" type="ORF">AVEN_98558_1</name>
</gene>
<accession>A0A4Y2RZW0</accession>
<name>A0A4Y2RZW0_ARAVE</name>
<evidence type="ECO:0000256" key="1">
    <source>
        <dbReference type="SAM" id="SignalP"/>
    </source>
</evidence>
<proteinExistence type="predicted"/>
<dbReference type="EMBL" id="BGPR01019036">
    <property type="protein sequence ID" value="GBN80793.1"/>
    <property type="molecule type" value="Genomic_DNA"/>
</dbReference>
<dbReference type="AlphaFoldDB" id="A0A4Y2RZW0"/>
<reference evidence="2 4" key="1">
    <citation type="journal article" date="2019" name="Sci. Rep.">
        <title>Orb-weaving spider Araneus ventricosus genome elucidates the spidroin gene catalogue.</title>
        <authorList>
            <person name="Kono N."/>
            <person name="Nakamura H."/>
            <person name="Ohtoshi R."/>
            <person name="Moran D.A.P."/>
            <person name="Shinohara A."/>
            <person name="Yoshida Y."/>
            <person name="Fujiwara M."/>
            <person name="Mori M."/>
            <person name="Tomita M."/>
            <person name="Arakawa K."/>
        </authorList>
    </citation>
    <scope>NUCLEOTIDE SEQUENCE [LARGE SCALE GENOMIC DNA]</scope>
</reference>
<dbReference type="EMBL" id="BGPR01019029">
    <property type="protein sequence ID" value="GBN80769.1"/>
    <property type="molecule type" value="Genomic_DNA"/>
</dbReference>
<evidence type="ECO:0000313" key="2">
    <source>
        <dbReference type="EMBL" id="GBN80769.1"/>
    </source>
</evidence>
<feature type="chain" id="PRO_5036129222" description="Secreted protein" evidence="1">
    <location>
        <begin position="20"/>
        <end position="125"/>
    </location>
</feature>
<evidence type="ECO:0000313" key="4">
    <source>
        <dbReference type="Proteomes" id="UP000499080"/>
    </source>
</evidence>
<organism evidence="2 4">
    <name type="scientific">Araneus ventricosus</name>
    <name type="common">Orbweaver spider</name>
    <name type="synonym">Epeira ventricosa</name>
    <dbReference type="NCBI Taxonomy" id="182803"/>
    <lineage>
        <taxon>Eukaryota</taxon>
        <taxon>Metazoa</taxon>
        <taxon>Ecdysozoa</taxon>
        <taxon>Arthropoda</taxon>
        <taxon>Chelicerata</taxon>
        <taxon>Arachnida</taxon>
        <taxon>Araneae</taxon>
        <taxon>Araneomorphae</taxon>
        <taxon>Entelegynae</taxon>
        <taxon>Araneoidea</taxon>
        <taxon>Araneidae</taxon>
        <taxon>Araneus</taxon>
    </lineage>
</organism>
<evidence type="ECO:0008006" key="5">
    <source>
        <dbReference type="Google" id="ProtNLM"/>
    </source>
</evidence>
<dbReference type="Proteomes" id="UP000499080">
    <property type="component" value="Unassembled WGS sequence"/>
</dbReference>
<comment type="caution">
    <text evidence="2">The sequence shown here is derived from an EMBL/GenBank/DDBJ whole genome shotgun (WGS) entry which is preliminary data.</text>
</comment>
<sequence>MFLTLLELLILSQVFLGVGKTCCITLLCSLYNTGRSSCVTESQVSDWRVANSSPDFERRFLLHTSLVNFESFCNRSSYGQGFSQIERRYSRGNLEKCDCGRNQAKFLVISLELESIQMILKRLRS</sequence>
<keyword evidence="4" id="KW-1185">Reference proteome</keyword>
<protein>
    <recommendedName>
        <fullName evidence="5">Secreted protein</fullName>
    </recommendedName>
</protein>
<keyword evidence="1" id="KW-0732">Signal</keyword>
<evidence type="ECO:0000313" key="3">
    <source>
        <dbReference type="EMBL" id="GBN80793.1"/>
    </source>
</evidence>
<feature type="signal peptide" evidence="1">
    <location>
        <begin position="1"/>
        <end position="19"/>
    </location>
</feature>